<comment type="caution">
    <text evidence="7">The sequence shown here is derived from an EMBL/GenBank/DDBJ whole genome shotgun (WGS) entry which is preliminary data.</text>
</comment>
<name>A0A0V1GYS3_9BILA</name>
<feature type="zinc finger region" description="C3H1-type" evidence="5">
    <location>
        <begin position="81"/>
        <end position="109"/>
    </location>
</feature>
<keyword evidence="4 5" id="KW-0862">Zinc</keyword>
<sequence>MSLFKSEHTFYSKNSTELEMNYQFKKEYKYQNNIESCNKQENESTNFHIGFWTNEVVNERKPKFQNEKLPEKRGNRHPDSKYKTRICFWTLISNYCHYGKKCIFAHSPSELRRHPKYKTVLCNKFRTLKGCPYSENCHFIHFLSEARGKITQEMVRNATCDGAFYDINAVEKSFNGMSL</sequence>
<dbReference type="PANTHER" id="PTHR12547">
    <property type="entry name" value="CCCH ZINC FINGER/TIS11-RELATED"/>
    <property type="match status" value="1"/>
</dbReference>
<dbReference type="PANTHER" id="PTHR12547:SF18">
    <property type="entry name" value="PROTEIN TIS11"/>
    <property type="match status" value="1"/>
</dbReference>
<proteinExistence type="predicted"/>
<evidence type="ECO:0000256" key="4">
    <source>
        <dbReference type="ARBA" id="ARBA00022833"/>
    </source>
</evidence>
<reference evidence="7 8" key="1">
    <citation type="submission" date="2015-01" db="EMBL/GenBank/DDBJ databases">
        <title>Evolution of Trichinella species and genotypes.</title>
        <authorList>
            <person name="Korhonen P.K."/>
            <person name="Edoardo P."/>
            <person name="Giuseppe L.R."/>
            <person name="Gasser R.B."/>
        </authorList>
    </citation>
    <scope>NUCLEOTIDE SEQUENCE [LARGE SCALE GENOMIC DNA]</scope>
    <source>
        <strain evidence="7">ISS1029</strain>
    </source>
</reference>
<feature type="zinc finger region" description="C3H1-type" evidence="5">
    <location>
        <begin position="116"/>
        <end position="144"/>
    </location>
</feature>
<evidence type="ECO:0000256" key="5">
    <source>
        <dbReference type="PROSITE-ProRule" id="PRU00723"/>
    </source>
</evidence>
<evidence type="ECO:0000313" key="8">
    <source>
        <dbReference type="Proteomes" id="UP000055024"/>
    </source>
</evidence>
<dbReference type="GO" id="GO:0008270">
    <property type="term" value="F:zinc ion binding"/>
    <property type="evidence" value="ECO:0007669"/>
    <property type="project" value="UniProtKB-KW"/>
</dbReference>
<dbReference type="PROSITE" id="PS50103">
    <property type="entry name" value="ZF_C3H1"/>
    <property type="match status" value="2"/>
</dbReference>
<dbReference type="InterPro" id="IPR036855">
    <property type="entry name" value="Znf_CCCH_sf"/>
</dbReference>
<accession>A0A0V1GYS3</accession>
<dbReference type="GO" id="GO:0003729">
    <property type="term" value="F:mRNA binding"/>
    <property type="evidence" value="ECO:0007669"/>
    <property type="project" value="InterPro"/>
</dbReference>
<dbReference type="EMBL" id="JYDP01000197">
    <property type="protein sequence ID" value="KRZ03305.1"/>
    <property type="molecule type" value="Genomic_DNA"/>
</dbReference>
<dbReference type="AlphaFoldDB" id="A0A0V1GYS3"/>
<gene>
    <name evidence="7" type="primary">Zfp36</name>
    <name evidence="7" type="ORF">T11_881</name>
</gene>
<evidence type="ECO:0000256" key="2">
    <source>
        <dbReference type="ARBA" id="ARBA00022737"/>
    </source>
</evidence>
<keyword evidence="2" id="KW-0677">Repeat</keyword>
<evidence type="ECO:0000259" key="6">
    <source>
        <dbReference type="PROSITE" id="PS50103"/>
    </source>
</evidence>
<dbReference type="OrthoDB" id="410307at2759"/>
<dbReference type="InterPro" id="IPR000571">
    <property type="entry name" value="Znf_CCCH"/>
</dbReference>
<evidence type="ECO:0000256" key="1">
    <source>
        <dbReference type="ARBA" id="ARBA00022723"/>
    </source>
</evidence>
<dbReference type="Pfam" id="PF00642">
    <property type="entry name" value="zf-CCCH"/>
    <property type="match status" value="1"/>
</dbReference>
<dbReference type="Proteomes" id="UP000055024">
    <property type="component" value="Unassembled WGS sequence"/>
</dbReference>
<evidence type="ECO:0000313" key="7">
    <source>
        <dbReference type="EMBL" id="KRZ03305.1"/>
    </source>
</evidence>
<evidence type="ECO:0000256" key="3">
    <source>
        <dbReference type="ARBA" id="ARBA00022771"/>
    </source>
</evidence>
<feature type="domain" description="C3H1-type" evidence="6">
    <location>
        <begin position="81"/>
        <end position="109"/>
    </location>
</feature>
<protein>
    <submittedName>
        <fullName evidence="7">Tristetraprolin</fullName>
    </submittedName>
</protein>
<keyword evidence="3 5" id="KW-0863">Zinc-finger</keyword>
<dbReference type="SUPFAM" id="SSF90229">
    <property type="entry name" value="CCCH zinc finger"/>
    <property type="match status" value="2"/>
</dbReference>
<dbReference type="Gene3D" id="4.10.1000.10">
    <property type="entry name" value="Zinc finger, CCCH-type"/>
    <property type="match status" value="2"/>
</dbReference>
<dbReference type="STRING" id="268475.A0A0V1GYS3"/>
<dbReference type="SMART" id="SM00356">
    <property type="entry name" value="ZnF_C3H1"/>
    <property type="match status" value="2"/>
</dbReference>
<keyword evidence="1 5" id="KW-0479">Metal-binding</keyword>
<keyword evidence="8" id="KW-1185">Reference proteome</keyword>
<dbReference type="InterPro" id="IPR045877">
    <property type="entry name" value="ZFP36-like"/>
</dbReference>
<feature type="domain" description="C3H1-type" evidence="6">
    <location>
        <begin position="116"/>
        <end position="144"/>
    </location>
</feature>
<organism evidence="7 8">
    <name type="scientific">Trichinella zimbabwensis</name>
    <dbReference type="NCBI Taxonomy" id="268475"/>
    <lineage>
        <taxon>Eukaryota</taxon>
        <taxon>Metazoa</taxon>
        <taxon>Ecdysozoa</taxon>
        <taxon>Nematoda</taxon>
        <taxon>Enoplea</taxon>
        <taxon>Dorylaimia</taxon>
        <taxon>Trichinellida</taxon>
        <taxon>Trichinellidae</taxon>
        <taxon>Trichinella</taxon>
    </lineage>
</organism>